<dbReference type="PANTHER" id="PTHR34047:SF8">
    <property type="entry name" value="PROTEIN YKFC"/>
    <property type="match status" value="1"/>
</dbReference>
<evidence type="ECO:0000313" key="13">
    <source>
        <dbReference type="Proteomes" id="UP000681162"/>
    </source>
</evidence>
<dbReference type="InterPro" id="IPR013597">
    <property type="entry name" value="Mat_intron_G2"/>
</dbReference>
<organism evidence="12 13">
    <name type="scientific">Paenibacillus antibioticophila</name>
    <dbReference type="NCBI Taxonomy" id="1274374"/>
    <lineage>
        <taxon>Bacteria</taxon>
        <taxon>Bacillati</taxon>
        <taxon>Bacillota</taxon>
        <taxon>Bacilli</taxon>
        <taxon>Bacillales</taxon>
        <taxon>Paenibacillaceae</taxon>
        <taxon>Paenibacillus</taxon>
    </lineage>
</organism>
<dbReference type="InterPro" id="IPR043502">
    <property type="entry name" value="DNA/RNA_pol_sf"/>
</dbReference>
<feature type="region of interest" description="Disordered" evidence="10">
    <location>
        <begin position="1"/>
        <end position="44"/>
    </location>
</feature>
<dbReference type="GO" id="GO:0003723">
    <property type="term" value="F:RNA binding"/>
    <property type="evidence" value="ECO:0007669"/>
    <property type="project" value="InterPro"/>
</dbReference>
<dbReference type="InterPro" id="IPR000477">
    <property type="entry name" value="RT_dom"/>
</dbReference>
<dbReference type="PRINTS" id="PR00866">
    <property type="entry name" value="RNADNAPOLMS"/>
</dbReference>
<dbReference type="Pfam" id="PF00078">
    <property type="entry name" value="RVT_1"/>
    <property type="match status" value="1"/>
</dbReference>
<dbReference type="InterPro" id="IPR000123">
    <property type="entry name" value="Reverse_transcriptase_msDNA"/>
</dbReference>
<dbReference type="RefSeq" id="WP_212940288.1">
    <property type="nucleotide sequence ID" value="NZ_BORR01000010.1"/>
</dbReference>
<evidence type="ECO:0000256" key="10">
    <source>
        <dbReference type="SAM" id="MobiDB-lite"/>
    </source>
</evidence>
<evidence type="ECO:0000256" key="6">
    <source>
        <dbReference type="ARBA" id="ARBA00022918"/>
    </source>
</evidence>
<keyword evidence="2" id="KW-0808">Transferase</keyword>
<evidence type="ECO:0000256" key="8">
    <source>
        <dbReference type="ARBA" id="ARBA00034120"/>
    </source>
</evidence>
<sequence length="463" mass="53336">MRSSEKQRQPNIPEGSSQQRETVKPSGYAGAPSYPPAQIAPSSREAQNDLLERMLEGENLRLAYNRVVQNGGAPGVDSVTVAELQAYLKTHFEAAKAELLAGTYKPMPVKRVEIPKPGGGGRLLGIPTVMDRFLQQALLQVMNPIFDAHFSWYSYGFRPGKRAHEAVRQAQRYIQSGLRWVVDIDLEKFFDRVNHDILMARVARKVTDKRVLKLIRAYLNAGVMENGVCQRTEEGTPQGGPLSPLLANILLDDLDKELAQRGLKFVRYADDCNIFVASRRAGERVMKSITRFVEGKLKLKVNREKSTVDRPWRRKFLGFSFLSNKQATIRLAPKTISRFKEKIRELTSRTQSISMEERILRVNRYLMGWIGYYRIASAKSHCERFDQWIRRRLRMCLWKQWKRVRTRIRELRALGVPEWACFVMANSRRGAWEMSRNTNNALPTPYWEAKGLKSLLSRYLELC</sequence>
<dbReference type="InterPro" id="IPR030931">
    <property type="entry name" value="Group_II_RT_mat"/>
</dbReference>
<feature type="domain" description="Reverse transcriptase" evidence="11">
    <location>
        <begin position="95"/>
        <end position="321"/>
    </location>
</feature>
<evidence type="ECO:0000256" key="5">
    <source>
        <dbReference type="ARBA" id="ARBA00022842"/>
    </source>
</evidence>
<keyword evidence="7" id="KW-0051">Antiviral defense</keyword>
<protein>
    <recommendedName>
        <fullName evidence="1">RNA-directed DNA polymerase</fullName>
        <ecNumber evidence="1">2.7.7.49</ecNumber>
    </recommendedName>
</protein>
<evidence type="ECO:0000256" key="3">
    <source>
        <dbReference type="ARBA" id="ARBA00022695"/>
    </source>
</evidence>
<evidence type="ECO:0000259" key="11">
    <source>
        <dbReference type="PROSITE" id="PS50878"/>
    </source>
</evidence>
<evidence type="ECO:0000256" key="1">
    <source>
        <dbReference type="ARBA" id="ARBA00012493"/>
    </source>
</evidence>
<evidence type="ECO:0000256" key="4">
    <source>
        <dbReference type="ARBA" id="ARBA00022723"/>
    </source>
</evidence>
<keyword evidence="4" id="KW-0479">Metal-binding</keyword>
<dbReference type="GO" id="GO:0046872">
    <property type="term" value="F:metal ion binding"/>
    <property type="evidence" value="ECO:0007669"/>
    <property type="project" value="UniProtKB-KW"/>
</dbReference>
<keyword evidence="6 12" id="KW-0695">RNA-directed DNA polymerase</keyword>
<dbReference type="GO" id="GO:0003964">
    <property type="term" value="F:RNA-directed DNA polymerase activity"/>
    <property type="evidence" value="ECO:0007669"/>
    <property type="project" value="UniProtKB-KW"/>
</dbReference>
<evidence type="ECO:0000256" key="7">
    <source>
        <dbReference type="ARBA" id="ARBA00023118"/>
    </source>
</evidence>
<dbReference type="AlphaFoldDB" id="A0A920CFW5"/>
<dbReference type="PROSITE" id="PS50878">
    <property type="entry name" value="RT_POL"/>
    <property type="match status" value="1"/>
</dbReference>
<dbReference type="CDD" id="cd01651">
    <property type="entry name" value="RT_G2_intron"/>
    <property type="match status" value="1"/>
</dbReference>
<comment type="similarity">
    <text evidence="8">Belongs to the bacterial reverse transcriptase family.</text>
</comment>
<dbReference type="SUPFAM" id="SSF56672">
    <property type="entry name" value="DNA/RNA polymerases"/>
    <property type="match status" value="1"/>
</dbReference>
<dbReference type="Proteomes" id="UP000681162">
    <property type="component" value="Unassembled WGS sequence"/>
</dbReference>
<gene>
    <name evidence="12" type="ORF">J41TS12_29560</name>
</gene>
<evidence type="ECO:0000256" key="9">
    <source>
        <dbReference type="ARBA" id="ARBA00048173"/>
    </source>
</evidence>
<comment type="catalytic activity">
    <reaction evidence="9">
        <text>DNA(n) + a 2'-deoxyribonucleoside 5'-triphosphate = DNA(n+1) + diphosphate</text>
        <dbReference type="Rhea" id="RHEA:22508"/>
        <dbReference type="Rhea" id="RHEA-COMP:17339"/>
        <dbReference type="Rhea" id="RHEA-COMP:17340"/>
        <dbReference type="ChEBI" id="CHEBI:33019"/>
        <dbReference type="ChEBI" id="CHEBI:61560"/>
        <dbReference type="ChEBI" id="CHEBI:173112"/>
        <dbReference type="EC" id="2.7.7.49"/>
    </reaction>
</comment>
<accession>A0A920CFW5</accession>
<dbReference type="PANTHER" id="PTHR34047">
    <property type="entry name" value="NUCLEAR INTRON MATURASE 1, MITOCHONDRIAL-RELATED"/>
    <property type="match status" value="1"/>
</dbReference>
<dbReference type="NCBIfam" id="TIGR04416">
    <property type="entry name" value="group_II_RT_mat"/>
    <property type="match status" value="1"/>
</dbReference>
<proteinExistence type="inferred from homology"/>
<dbReference type="InterPro" id="IPR051083">
    <property type="entry name" value="GrpII_Intron_Splice-Mob/Def"/>
</dbReference>
<comment type="caution">
    <text evidence="12">The sequence shown here is derived from an EMBL/GenBank/DDBJ whole genome shotgun (WGS) entry which is preliminary data.</text>
</comment>
<dbReference type="EMBL" id="BORR01000010">
    <property type="protein sequence ID" value="GIO38095.1"/>
    <property type="molecule type" value="Genomic_DNA"/>
</dbReference>
<keyword evidence="3" id="KW-0548">Nucleotidyltransferase</keyword>
<reference evidence="12 13" key="1">
    <citation type="submission" date="2021-03" db="EMBL/GenBank/DDBJ databases">
        <title>Antimicrobial resistance genes in bacteria isolated from Japanese honey, and their potential for conferring macrolide and lincosamide resistance in the American foulbrood pathogen Paenibacillus larvae.</title>
        <authorList>
            <person name="Okamoto M."/>
            <person name="Kumagai M."/>
            <person name="Kanamori H."/>
            <person name="Takamatsu D."/>
        </authorList>
    </citation>
    <scope>NUCLEOTIDE SEQUENCE [LARGE SCALE GENOMIC DNA]</scope>
    <source>
        <strain evidence="12 13">J41TS12</strain>
    </source>
</reference>
<dbReference type="GO" id="GO:0051607">
    <property type="term" value="P:defense response to virus"/>
    <property type="evidence" value="ECO:0007669"/>
    <property type="project" value="UniProtKB-KW"/>
</dbReference>
<keyword evidence="13" id="KW-1185">Reference proteome</keyword>
<name>A0A920CFW5_9BACL</name>
<evidence type="ECO:0000256" key="2">
    <source>
        <dbReference type="ARBA" id="ARBA00022679"/>
    </source>
</evidence>
<dbReference type="Pfam" id="PF08388">
    <property type="entry name" value="GIIM"/>
    <property type="match status" value="1"/>
</dbReference>
<keyword evidence="5" id="KW-0460">Magnesium</keyword>
<dbReference type="EC" id="2.7.7.49" evidence="1"/>
<evidence type="ECO:0000313" key="12">
    <source>
        <dbReference type="EMBL" id="GIO38095.1"/>
    </source>
</evidence>